<comment type="caution">
    <text evidence="2">The sequence shown here is derived from an EMBL/GenBank/DDBJ whole genome shotgun (WGS) entry which is preliminary data.</text>
</comment>
<feature type="compositionally biased region" description="Acidic residues" evidence="1">
    <location>
        <begin position="133"/>
        <end position="145"/>
    </location>
</feature>
<dbReference type="Proteomes" id="UP000807342">
    <property type="component" value="Unassembled WGS sequence"/>
</dbReference>
<dbReference type="AlphaFoldDB" id="A0A9P6BXQ7"/>
<organism evidence="2 3">
    <name type="scientific">Macrolepiota fuliginosa MF-IS2</name>
    <dbReference type="NCBI Taxonomy" id="1400762"/>
    <lineage>
        <taxon>Eukaryota</taxon>
        <taxon>Fungi</taxon>
        <taxon>Dikarya</taxon>
        <taxon>Basidiomycota</taxon>
        <taxon>Agaricomycotina</taxon>
        <taxon>Agaricomycetes</taxon>
        <taxon>Agaricomycetidae</taxon>
        <taxon>Agaricales</taxon>
        <taxon>Agaricineae</taxon>
        <taxon>Agaricaceae</taxon>
        <taxon>Macrolepiota</taxon>
    </lineage>
</organism>
<keyword evidence="3" id="KW-1185">Reference proteome</keyword>
<name>A0A9P6BXQ7_9AGAR</name>
<reference evidence="2" key="1">
    <citation type="submission" date="2020-11" db="EMBL/GenBank/DDBJ databases">
        <authorList>
            <consortium name="DOE Joint Genome Institute"/>
            <person name="Ahrendt S."/>
            <person name="Riley R."/>
            <person name="Andreopoulos W."/>
            <person name="Labutti K."/>
            <person name="Pangilinan J."/>
            <person name="Ruiz-Duenas F.J."/>
            <person name="Barrasa J.M."/>
            <person name="Sanchez-Garcia M."/>
            <person name="Camarero S."/>
            <person name="Miyauchi S."/>
            <person name="Serrano A."/>
            <person name="Linde D."/>
            <person name="Babiker R."/>
            <person name="Drula E."/>
            <person name="Ayuso-Fernandez I."/>
            <person name="Pacheco R."/>
            <person name="Padilla G."/>
            <person name="Ferreira P."/>
            <person name="Barriuso J."/>
            <person name="Kellner H."/>
            <person name="Castanera R."/>
            <person name="Alfaro M."/>
            <person name="Ramirez L."/>
            <person name="Pisabarro A.G."/>
            <person name="Kuo A."/>
            <person name="Tritt A."/>
            <person name="Lipzen A."/>
            <person name="He G."/>
            <person name="Yan M."/>
            <person name="Ng V."/>
            <person name="Cullen D."/>
            <person name="Martin F."/>
            <person name="Rosso M.-N."/>
            <person name="Henrissat B."/>
            <person name="Hibbett D."/>
            <person name="Martinez A.T."/>
            <person name="Grigoriev I.V."/>
        </authorList>
    </citation>
    <scope>NUCLEOTIDE SEQUENCE</scope>
    <source>
        <strain evidence="2">MF-IS2</strain>
    </source>
</reference>
<protein>
    <submittedName>
        <fullName evidence="2">Uncharacterized protein</fullName>
    </submittedName>
</protein>
<dbReference type="EMBL" id="MU151740">
    <property type="protein sequence ID" value="KAF9441939.1"/>
    <property type="molecule type" value="Genomic_DNA"/>
</dbReference>
<evidence type="ECO:0000313" key="2">
    <source>
        <dbReference type="EMBL" id="KAF9441939.1"/>
    </source>
</evidence>
<accession>A0A9P6BXQ7</accession>
<feature type="compositionally biased region" description="Basic and acidic residues" evidence="1">
    <location>
        <begin position="28"/>
        <end position="106"/>
    </location>
</feature>
<gene>
    <name evidence="2" type="ORF">P691DRAFT_811646</name>
</gene>
<feature type="region of interest" description="Disordered" evidence="1">
    <location>
        <begin position="28"/>
        <end position="145"/>
    </location>
</feature>
<evidence type="ECO:0000313" key="3">
    <source>
        <dbReference type="Proteomes" id="UP000807342"/>
    </source>
</evidence>
<proteinExistence type="predicted"/>
<evidence type="ECO:0000256" key="1">
    <source>
        <dbReference type="SAM" id="MobiDB-lite"/>
    </source>
</evidence>
<sequence>MGWLKVGVNSADNTPQAIRIIQMAMRNEERKREAAEMREREAAEEGAKKLEEETRKREEETKKLEEGMKKLEEETRRREEETRRREEETRRREEAEEKAKEYEKILQRLGVLPYPMTQHGNARPESPTTPSGEVDEEEISESPAA</sequence>